<dbReference type="EC" id="7.1.1.-" evidence="9"/>
<gene>
    <name evidence="9 12" type="primary">nuoI</name>
    <name evidence="12" type="ORF">V3I05_00710</name>
</gene>
<keyword evidence="3" id="KW-0997">Cell inner membrane</keyword>
<feature type="region of interest" description="Disordered" evidence="10">
    <location>
        <begin position="191"/>
        <end position="210"/>
    </location>
</feature>
<dbReference type="Gene3D" id="3.30.70.3270">
    <property type="match status" value="1"/>
</dbReference>
<feature type="binding site" evidence="9">
    <location>
        <position position="89"/>
    </location>
    <ligand>
        <name>[4Fe-4S] cluster</name>
        <dbReference type="ChEBI" id="CHEBI:49883"/>
        <label>1</label>
    </ligand>
</feature>
<organism evidence="12 13">
    <name type="scientific">Helicobacter mastomyrinus</name>
    <dbReference type="NCBI Taxonomy" id="287948"/>
    <lineage>
        <taxon>Bacteria</taxon>
        <taxon>Pseudomonadati</taxon>
        <taxon>Campylobacterota</taxon>
        <taxon>Epsilonproteobacteria</taxon>
        <taxon>Campylobacterales</taxon>
        <taxon>Helicobacteraceae</taxon>
        <taxon>Helicobacter</taxon>
    </lineage>
</organism>
<keyword evidence="9" id="KW-1003">Cell membrane</keyword>
<comment type="function">
    <text evidence="9">NDH-1 shuttles electrons from NADH, via FMN and iron-sulfur (Fe-S) centers, to quinones in the respiratory chain. The immediate electron acceptor for the enzyme in this species is believed to be ubiquinone. Couples the redox reaction to proton translocation (for every two electrons transferred, four hydrogen ions are translocated across the cytoplasmic membrane), and thus conserves the redox energy in a proton gradient.</text>
</comment>
<dbReference type="InterPro" id="IPR010226">
    <property type="entry name" value="NADH_quinone_OxRdtase_chainI"/>
</dbReference>
<dbReference type="NCBIfam" id="NF004542">
    <property type="entry name" value="PRK05888.2-3"/>
    <property type="match status" value="1"/>
</dbReference>
<dbReference type="InterPro" id="IPR017896">
    <property type="entry name" value="4Fe4S_Fe-S-bd"/>
</dbReference>
<feature type="binding site" evidence="9">
    <location>
        <position position="125"/>
    </location>
    <ligand>
        <name>[4Fe-4S] cluster</name>
        <dbReference type="ChEBI" id="CHEBI:49883"/>
        <label>2</label>
    </ligand>
</feature>
<reference evidence="12 13" key="1">
    <citation type="submission" date="2024-02" db="EMBL/GenBank/DDBJ databases">
        <title>Genome and pathogenicity analysis of Helicobacter mastomyrinus isolated from mice.</title>
        <authorList>
            <person name="Zhu L."/>
        </authorList>
    </citation>
    <scope>NUCLEOTIDE SEQUENCE [LARGE SCALE GENOMIC DNA]</scope>
    <source>
        <strain evidence="12 13">Hm-17</strain>
    </source>
</reference>
<evidence type="ECO:0000256" key="8">
    <source>
        <dbReference type="ARBA" id="ARBA00023014"/>
    </source>
</evidence>
<keyword evidence="7 9" id="KW-0408">Iron</keyword>
<evidence type="ECO:0000259" key="11">
    <source>
        <dbReference type="PROSITE" id="PS51379"/>
    </source>
</evidence>
<sequence length="210" mass="23557">MKNDYYVLTPRKKREVQSFPTRVAITLKATFSVDLFAGLKKALGVFFAPKVTIPYPIEVIPLSPRYRAIHKLQRLLESDNERCIGCGLCEKICTSNCIRIITDRGDDGRKKILSYSINFGRCIYCGLCAEVCPELAIVHSDMFENASVQRAHFGFKPTLLESKSSLIEFSGYGSLSPHADERMQPTPLSYVFTQDSQPSTESSTQENSNV</sequence>
<keyword evidence="6 9" id="KW-1278">Translocase</keyword>
<dbReference type="NCBIfam" id="TIGR01971">
    <property type="entry name" value="NuoI"/>
    <property type="match status" value="1"/>
</dbReference>
<evidence type="ECO:0000256" key="2">
    <source>
        <dbReference type="ARBA" id="ARBA00022485"/>
    </source>
</evidence>
<evidence type="ECO:0000256" key="4">
    <source>
        <dbReference type="ARBA" id="ARBA00022723"/>
    </source>
</evidence>
<name>A0ABZ3F6U3_9HELI</name>
<comment type="subcellular location">
    <subcellularLocation>
        <location evidence="9">Cell membrane</location>
        <topology evidence="9">Peripheral membrane protein</topology>
    </subcellularLocation>
</comment>
<dbReference type="PROSITE" id="PS51379">
    <property type="entry name" value="4FE4S_FER_2"/>
    <property type="match status" value="2"/>
</dbReference>
<evidence type="ECO:0000256" key="5">
    <source>
        <dbReference type="ARBA" id="ARBA00022737"/>
    </source>
</evidence>
<keyword evidence="9" id="KW-0874">Quinone</keyword>
<keyword evidence="5" id="KW-0677">Repeat</keyword>
<feature type="binding site" evidence="9">
    <location>
        <position position="93"/>
    </location>
    <ligand>
        <name>[4Fe-4S] cluster</name>
        <dbReference type="ChEBI" id="CHEBI:49883"/>
        <label>2</label>
    </ligand>
</feature>
<comment type="catalytic activity">
    <reaction evidence="9">
        <text>a quinone + NADH + 5 H(+)(in) = a quinol + NAD(+) + 4 H(+)(out)</text>
        <dbReference type="Rhea" id="RHEA:57888"/>
        <dbReference type="ChEBI" id="CHEBI:15378"/>
        <dbReference type="ChEBI" id="CHEBI:24646"/>
        <dbReference type="ChEBI" id="CHEBI:57540"/>
        <dbReference type="ChEBI" id="CHEBI:57945"/>
        <dbReference type="ChEBI" id="CHEBI:132124"/>
    </reaction>
</comment>
<evidence type="ECO:0000313" key="12">
    <source>
        <dbReference type="EMBL" id="XAM18252.1"/>
    </source>
</evidence>
<evidence type="ECO:0000256" key="3">
    <source>
        <dbReference type="ARBA" id="ARBA00022519"/>
    </source>
</evidence>
<dbReference type="GO" id="GO:0050136">
    <property type="term" value="F:NADH dehydrogenase (quinone) (non-electrogenic) activity"/>
    <property type="evidence" value="ECO:0007669"/>
    <property type="project" value="UniProtKB-EC"/>
</dbReference>
<evidence type="ECO:0000256" key="7">
    <source>
        <dbReference type="ARBA" id="ARBA00023004"/>
    </source>
</evidence>
<comment type="subunit">
    <text evidence="9">NDH-1 is composed of 14 different subunits. Subunits NuoA, H, J, K, L, M, N constitute the membrane sector of the complex.</text>
</comment>
<dbReference type="SUPFAM" id="SSF46548">
    <property type="entry name" value="alpha-helical ferredoxin"/>
    <property type="match status" value="1"/>
</dbReference>
<evidence type="ECO:0000256" key="6">
    <source>
        <dbReference type="ARBA" id="ARBA00022967"/>
    </source>
</evidence>
<keyword evidence="9" id="KW-0472">Membrane</keyword>
<dbReference type="Pfam" id="PF12838">
    <property type="entry name" value="Fer4_7"/>
    <property type="match status" value="1"/>
</dbReference>
<dbReference type="RefSeq" id="WP_300448046.1">
    <property type="nucleotide sequence ID" value="NZ_CP145316.1"/>
</dbReference>
<keyword evidence="13" id="KW-1185">Reference proteome</keyword>
<protein>
    <recommendedName>
        <fullName evidence="9">NADH-quinone oxidoreductase subunit I</fullName>
        <ecNumber evidence="9">7.1.1.-</ecNumber>
    </recommendedName>
    <alternativeName>
        <fullName evidence="9">NADH dehydrogenase I subunit I</fullName>
    </alternativeName>
    <alternativeName>
        <fullName evidence="9">NDH-1 subunit I</fullName>
    </alternativeName>
</protein>
<dbReference type="PROSITE" id="PS00198">
    <property type="entry name" value="4FE4S_FER_1"/>
    <property type="match status" value="1"/>
</dbReference>
<dbReference type="PANTHER" id="PTHR10849:SF20">
    <property type="entry name" value="NADH DEHYDROGENASE [UBIQUINONE] IRON-SULFUR PROTEIN 8, MITOCHONDRIAL"/>
    <property type="match status" value="1"/>
</dbReference>
<evidence type="ECO:0000256" key="9">
    <source>
        <dbReference type="HAMAP-Rule" id="MF_01351"/>
    </source>
</evidence>
<keyword evidence="9" id="KW-0830">Ubiquinone</keyword>
<comment type="cofactor">
    <cofactor evidence="9">
        <name>[4Fe-4S] cluster</name>
        <dbReference type="ChEBI" id="CHEBI:49883"/>
    </cofactor>
    <text evidence="9">Binds 2 [4Fe-4S] clusters per subunit.</text>
</comment>
<feature type="binding site" evidence="9">
    <location>
        <position position="86"/>
    </location>
    <ligand>
        <name>[4Fe-4S] cluster</name>
        <dbReference type="ChEBI" id="CHEBI:49883"/>
        <label>1</label>
    </ligand>
</feature>
<feature type="domain" description="4Fe-4S ferredoxin-type" evidence="11">
    <location>
        <begin position="74"/>
        <end position="103"/>
    </location>
</feature>
<evidence type="ECO:0000256" key="1">
    <source>
        <dbReference type="ARBA" id="ARBA00010277"/>
    </source>
</evidence>
<feature type="binding site" evidence="9">
    <location>
        <position position="128"/>
    </location>
    <ligand>
        <name>[4Fe-4S] cluster</name>
        <dbReference type="ChEBI" id="CHEBI:49883"/>
        <label>2</label>
    </ligand>
</feature>
<dbReference type="EMBL" id="CP145316">
    <property type="protein sequence ID" value="XAM18252.1"/>
    <property type="molecule type" value="Genomic_DNA"/>
</dbReference>
<feature type="binding site" evidence="9">
    <location>
        <position position="132"/>
    </location>
    <ligand>
        <name>[4Fe-4S] cluster</name>
        <dbReference type="ChEBI" id="CHEBI:49883"/>
        <label>1</label>
    </ligand>
</feature>
<feature type="domain" description="4Fe-4S ferredoxin-type" evidence="11">
    <location>
        <begin position="113"/>
        <end position="142"/>
    </location>
</feature>
<evidence type="ECO:0000313" key="13">
    <source>
        <dbReference type="Proteomes" id="UP001434737"/>
    </source>
</evidence>
<dbReference type="InterPro" id="IPR017900">
    <property type="entry name" value="4Fe4S_Fe_S_CS"/>
</dbReference>
<keyword evidence="4 9" id="KW-0479">Metal-binding</keyword>
<feature type="binding site" evidence="9">
    <location>
        <position position="83"/>
    </location>
    <ligand>
        <name>[4Fe-4S] cluster</name>
        <dbReference type="ChEBI" id="CHEBI:49883"/>
        <label>1</label>
    </ligand>
</feature>
<feature type="binding site" evidence="9">
    <location>
        <position position="122"/>
    </location>
    <ligand>
        <name>[4Fe-4S] cluster</name>
        <dbReference type="ChEBI" id="CHEBI:49883"/>
        <label>2</label>
    </ligand>
</feature>
<keyword evidence="2 9" id="KW-0004">4Fe-4S</keyword>
<dbReference type="Proteomes" id="UP001434737">
    <property type="component" value="Chromosome"/>
</dbReference>
<keyword evidence="12" id="KW-0560">Oxidoreductase</keyword>
<evidence type="ECO:0000256" key="10">
    <source>
        <dbReference type="SAM" id="MobiDB-lite"/>
    </source>
</evidence>
<keyword evidence="8 9" id="KW-0411">Iron-sulfur</keyword>
<comment type="similarity">
    <text evidence="1 9">Belongs to the complex I 23 kDa subunit family.</text>
</comment>
<dbReference type="HAMAP" id="MF_01351">
    <property type="entry name" value="NDH1_NuoI"/>
    <property type="match status" value="1"/>
</dbReference>
<accession>A0ABZ3F6U3</accession>
<proteinExistence type="inferred from homology"/>
<keyword evidence="9" id="KW-0520">NAD</keyword>
<dbReference type="PANTHER" id="PTHR10849">
    <property type="entry name" value="NADH DEHYDROGENASE UBIQUINONE IRON-SULFUR PROTEIN 8, MITOCHONDRIAL"/>
    <property type="match status" value="1"/>
</dbReference>